<dbReference type="Proteomes" id="UP000053599">
    <property type="component" value="Unassembled WGS sequence"/>
</dbReference>
<dbReference type="AlphaFoldDB" id="A0A0D1YKK2"/>
<sequence length="299" mass="33715">MAASARADPPLLKLPEQLIREIFTFLIAPPIRIVQTSLGQEEVCITQNELYPTQGGTCMEPHLNLNRKRPILNRSGLRNHFDVTPQAALDQLGSYRRLCKLLTVVVDDLRPHLLTIHLDYTCAEKGNRSRLVGSGEMPGLSNWVRTSIRSIRVPWAYDRILETLQHFSPVDYPSLKHIDLDRVGFAFLEASVPSLIRDTRALDANTIRLLTQDIGETVQEMVSARGISIRSYLRISRRPPGFGLSLEDRDTNIYRILIWDNSGLRLADLQQAGESISDQNRRIAILNTGSCTPFPVELP</sequence>
<gene>
    <name evidence="1" type="ORF">PV11_03702</name>
</gene>
<evidence type="ECO:0000313" key="2">
    <source>
        <dbReference type="Proteomes" id="UP000053599"/>
    </source>
</evidence>
<dbReference type="EMBL" id="KN846952">
    <property type="protein sequence ID" value="KIV81524.1"/>
    <property type="molecule type" value="Genomic_DNA"/>
</dbReference>
<evidence type="ECO:0000313" key="1">
    <source>
        <dbReference type="EMBL" id="KIV81524.1"/>
    </source>
</evidence>
<reference evidence="1 2" key="1">
    <citation type="submission" date="2015-01" db="EMBL/GenBank/DDBJ databases">
        <title>The Genome Sequence of Exophiala sideris CBS121828.</title>
        <authorList>
            <consortium name="The Broad Institute Genomics Platform"/>
            <person name="Cuomo C."/>
            <person name="de Hoog S."/>
            <person name="Gorbushina A."/>
            <person name="Stielow B."/>
            <person name="Teixiera M."/>
            <person name="Abouelleil A."/>
            <person name="Chapman S.B."/>
            <person name="Priest M."/>
            <person name="Young S.K."/>
            <person name="Wortman J."/>
            <person name="Nusbaum C."/>
            <person name="Birren B."/>
        </authorList>
    </citation>
    <scope>NUCLEOTIDE SEQUENCE [LARGE SCALE GENOMIC DNA]</scope>
    <source>
        <strain evidence="1 2">CBS 121828</strain>
    </source>
</reference>
<proteinExistence type="predicted"/>
<accession>A0A0D1YKK2</accession>
<protein>
    <submittedName>
        <fullName evidence="1">Uncharacterized protein</fullName>
    </submittedName>
</protein>
<name>A0A0D1YKK2_9EURO</name>
<organism evidence="1 2">
    <name type="scientific">Exophiala sideris</name>
    <dbReference type="NCBI Taxonomy" id="1016849"/>
    <lineage>
        <taxon>Eukaryota</taxon>
        <taxon>Fungi</taxon>
        <taxon>Dikarya</taxon>
        <taxon>Ascomycota</taxon>
        <taxon>Pezizomycotina</taxon>
        <taxon>Eurotiomycetes</taxon>
        <taxon>Chaetothyriomycetidae</taxon>
        <taxon>Chaetothyriales</taxon>
        <taxon>Herpotrichiellaceae</taxon>
        <taxon>Exophiala</taxon>
    </lineage>
</organism>
<dbReference type="HOGENOM" id="CLU_930763_0_0_1"/>